<feature type="compositionally biased region" description="Basic and acidic residues" evidence="1">
    <location>
        <begin position="172"/>
        <end position="188"/>
    </location>
</feature>
<keyword evidence="4" id="KW-1185">Reference proteome</keyword>
<feature type="region of interest" description="Disordered" evidence="1">
    <location>
        <begin position="170"/>
        <end position="224"/>
    </location>
</feature>
<evidence type="ECO:0000313" key="3">
    <source>
        <dbReference type="EMBL" id="CAK0885986.1"/>
    </source>
</evidence>
<gene>
    <name evidence="3" type="ORF">PCOR1329_LOCUS67455</name>
</gene>
<dbReference type="Proteomes" id="UP001189429">
    <property type="component" value="Unassembled WGS sequence"/>
</dbReference>
<keyword evidence="2" id="KW-0472">Membrane</keyword>
<evidence type="ECO:0000313" key="4">
    <source>
        <dbReference type="Proteomes" id="UP001189429"/>
    </source>
</evidence>
<comment type="caution">
    <text evidence="3">The sequence shown here is derived from an EMBL/GenBank/DDBJ whole genome shotgun (WGS) entry which is preliminary data.</text>
</comment>
<evidence type="ECO:0008006" key="5">
    <source>
        <dbReference type="Google" id="ProtNLM"/>
    </source>
</evidence>
<sequence length="224" mass="23998">MTLIEGAASTASESSSSMHSYDYVGDGGCQDDAGRHMDSYRIVSAHLTPHFCQSHCDADADCVAYTAAPGNCTVWGPDESAVMVGWYFQKGDGATNVTRGQSTSHDRGQMTGLFHVVETDAEVFCMVKSTRLTAASVEGEGAGFWVFELILPVLLVCGALVAMMMCRRGGKKRSDPENEPLAHQKPAHETLPASMWLSGKDKRTTEKPSLGAMSDRPTTPTGDV</sequence>
<evidence type="ECO:0000256" key="2">
    <source>
        <dbReference type="SAM" id="Phobius"/>
    </source>
</evidence>
<accession>A0ABN9WHN8</accession>
<protein>
    <recommendedName>
        <fullName evidence="5">Apple domain-containing protein</fullName>
    </recommendedName>
</protein>
<evidence type="ECO:0000256" key="1">
    <source>
        <dbReference type="SAM" id="MobiDB-lite"/>
    </source>
</evidence>
<feature type="transmembrane region" description="Helical" evidence="2">
    <location>
        <begin position="142"/>
        <end position="163"/>
    </location>
</feature>
<name>A0ABN9WHN8_9DINO</name>
<keyword evidence="2" id="KW-1133">Transmembrane helix</keyword>
<dbReference type="EMBL" id="CAUYUJ010018740">
    <property type="protein sequence ID" value="CAK0885986.1"/>
    <property type="molecule type" value="Genomic_DNA"/>
</dbReference>
<keyword evidence="2" id="KW-0812">Transmembrane</keyword>
<organism evidence="3 4">
    <name type="scientific">Prorocentrum cordatum</name>
    <dbReference type="NCBI Taxonomy" id="2364126"/>
    <lineage>
        <taxon>Eukaryota</taxon>
        <taxon>Sar</taxon>
        <taxon>Alveolata</taxon>
        <taxon>Dinophyceae</taxon>
        <taxon>Prorocentrales</taxon>
        <taxon>Prorocentraceae</taxon>
        <taxon>Prorocentrum</taxon>
    </lineage>
</organism>
<proteinExistence type="predicted"/>
<reference evidence="3" key="1">
    <citation type="submission" date="2023-10" db="EMBL/GenBank/DDBJ databases">
        <authorList>
            <person name="Chen Y."/>
            <person name="Shah S."/>
            <person name="Dougan E. K."/>
            <person name="Thang M."/>
            <person name="Chan C."/>
        </authorList>
    </citation>
    <scope>NUCLEOTIDE SEQUENCE [LARGE SCALE GENOMIC DNA]</scope>
</reference>